<dbReference type="PANTHER" id="PTHR36066">
    <property type="entry name" value="TRANSCRIPTION FACTOR BHLH145"/>
    <property type="match status" value="1"/>
</dbReference>
<dbReference type="Pfam" id="PF23173">
    <property type="entry name" value="bHLH_SAC51"/>
    <property type="match status" value="1"/>
</dbReference>
<feature type="domain" description="BHLH" evidence="6">
    <location>
        <begin position="325"/>
        <end position="374"/>
    </location>
</feature>
<keyword evidence="8" id="KW-1185">Reference proteome</keyword>
<evidence type="ECO:0000256" key="3">
    <source>
        <dbReference type="ARBA" id="ARBA00023163"/>
    </source>
</evidence>
<dbReference type="Gramene" id="CDY21584">
    <property type="protein sequence ID" value="CDY21584"/>
    <property type="gene ID" value="GSBRNA2T00016048001"/>
</dbReference>
<dbReference type="CDD" id="cd18917">
    <property type="entry name" value="bHLH_AtSAC51_like"/>
    <property type="match status" value="1"/>
</dbReference>
<keyword evidence="2" id="KW-0805">Transcription regulation</keyword>
<protein>
    <submittedName>
        <fullName evidence="7">BnaC09g47080D protein</fullName>
    </submittedName>
</protein>
<sequence>MVSQSAGQTRFRTFKYENNGAVVVRAIVCFQPMANCQAEYFRHMLKPVTYFIGLNCKSMPLDNSQQKWLPLGLNPQDIATGSSSPGAPFPELGKIYASEYQFRYLQPPFQALLSSYGTQVAAQRTLKSSQKRFLVFDQSGNQTRLLQCGSPVRFPSFVATDPEKILNFLNLEKGLSKDHAIPEKIFLHEDHVNGEEKESEMHEDTEEINALLYSDDEDNDDCESDDDDDEVTSTGHSPFPVEQQACNNKTTEEEELDETESCGDDDGPRLKRQKVLLDHSSYREDLSPSPSPSPSFVVGTKSLTNLKRSSDEKLQESNISSSNQEMGSGLSDEEETRKDKIHTALRILESVVPGAQGKEALLLLDEAIDYLKLLKRELTSSQPKGLNNHW</sequence>
<evidence type="ECO:0000256" key="1">
    <source>
        <dbReference type="ARBA" id="ARBA00004123"/>
    </source>
</evidence>
<evidence type="ECO:0000313" key="8">
    <source>
        <dbReference type="Proteomes" id="UP000028999"/>
    </source>
</evidence>
<feature type="compositionally biased region" description="Acidic residues" evidence="5">
    <location>
        <begin position="215"/>
        <end position="231"/>
    </location>
</feature>
<name>A0A078G851_BRANA</name>
<evidence type="ECO:0000313" key="7">
    <source>
        <dbReference type="EMBL" id="CDY21584.1"/>
    </source>
</evidence>
<evidence type="ECO:0000256" key="4">
    <source>
        <dbReference type="ARBA" id="ARBA00023242"/>
    </source>
</evidence>
<evidence type="ECO:0000256" key="2">
    <source>
        <dbReference type="ARBA" id="ARBA00023015"/>
    </source>
</evidence>
<dbReference type="AlphaFoldDB" id="A0A078G851"/>
<feature type="region of interest" description="Disordered" evidence="5">
    <location>
        <begin position="215"/>
        <end position="269"/>
    </location>
</feature>
<dbReference type="GO" id="GO:0005634">
    <property type="term" value="C:nucleus"/>
    <property type="evidence" value="ECO:0007669"/>
    <property type="project" value="UniProtKB-SubCell"/>
</dbReference>
<feature type="compositionally biased region" description="Acidic residues" evidence="5">
    <location>
        <begin position="252"/>
        <end position="265"/>
    </location>
</feature>
<dbReference type="STRING" id="3708.A0A078G851"/>
<gene>
    <name evidence="7" type="primary">BnaC09g47080D</name>
    <name evidence="7" type="ORF">GSBRNA2T00016048001</name>
</gene>
<comment type="subcellular location">
    <subcellularLocation>
        <location evidence="1">Nucleus</location>
    </subcellularLocation>
</comment>
<dbReference type="EMBL" id="LK032122">
    <property type="protein sequence ID" value="CDY21584.1"/>
    <property type="molecule type" value="Genomic_DNA"/>
</dbReference>
<dbReference type="InterPro" id="IPR036638">
    <property type="entry name" value="HLH_DNA-bd_sf"/>
</dbReference>
<dbReference type="OMA" id="DHAIPEK"/>
<reference evidence="7 8" key="1">
    <citation type="journal article" date="2014" name="Science">
        <title>Plant genetics. Early allopolyploid evolution in the post-Neolithic Brassica napus oilseed genome.</title>
        <authorList>
            <person name="Chalhoub B."/>
            <person name="Denoeud F."/>
            <person name="Liu S."/>
            <person name="Parkin I.A."/>
            <person name="Tang H."/>
            <person name="Wang X."/>
            <person name="Chiquet J."/>
            <person name="Belcram H."/>
            <person name="Tong C."/>
            <person name="Samans B."/>
            <person name="Correa M."/>
            <person name="Da Silva C."/>
            <person name="Just J."/>
            <person name="Falentin C."/>
            <person name="Koh C.S."/>
            <person name="Le Clainche I."/>
            <person name="Bernard M."/>
            <person name="Bento P."/>
            <person name="Noel B."/>
            <person name="Labadie K."/>
            <person name="Alberti A."/>
            <person name="Charles M."/>
            <person name="Arnaud D."/>
            <person name="Guo H."/>
            <person name="Daviaud C."/>
            <person name="Alamery S."/>
            <person name="Jabbari K."/>
            <person name="Zhao M."/>
            <person name="Edger P.P."/>
            <person name="Chelaifa H."/>
            <person name="Tack D."/>
            <person name="Lassalle G."/>
            <person name="Mestiri I."/>
            <person name="Schnel N."/>
            <person name="Le Paslier M.C."/>
            <person name="Fan G."/>
            <person name="Renault V."/>
            <person name="Bayer P.E."/>
            <person name="Golicz A.A."/>
            <person name="Manoli S."/>
            <person name="Lee T.H."/>
            <person name="Thi V.H."/>
            <person name="Chalabi S."/>
            <person name="Hu Q."/>
            <person name="Fan C."/>
            <person name="Tollenaere R."/>
            <person name="Lu Y."/>
            <person name="Battail C."/>
            <person name="Shen J."/>
            <person name="Sidebottom C.H."/>
            <person name="Wang X."/>
            <person name="Canaguier A."/>
            <person name="Chauveau A."/>
            <person name="Berard A."/>
            <person name="Deniot G."/>
            <person name="Guan M."/>
            <person name="Liu Z."/>
            <person name="Sun F."/>
            <person name="Lim Y.P."/>
            <person name="Lyons E."/>
            <person name="Town C.D."/>
            <person name="Bancroft I."/>
            <person name="Wang X."/>
            <person name="Meng J."/>
            <person name="Ma J."/>
            <person name="Pires J.C."/>
            <person name="King G.J."/>
            <person name="Brunel D."/>
            <person name="Delourme R."/>
            <person name="Renard M."/>
            <person name="Aury J.M."/>
            <person name="Adams K.L."/>
            <person name="Batley J."/>
            <person name="Snowdon R.J."/>
            <person name="Tost J."/>
            <person name="Edwards D."/>
            <person name="Zhou Y."/>
            <person name="Hua W."/>
            <person name="Sharpe A.G."/>
            <person name="Paterson A.H."/>
            <person name="Guan C."/>
            <person name="Wincker P."/>
        </authorList>
    </citation>
    <scope>NUCLEOTIDE SEQUENCE [LARGE SCALE GENOMIC DNA]</scope>
    <source>
        <strain evidence="8">cv. Darmor-bzh</strain>
    </source>
</reference>
<accession>A0A078G851</accession>
<dbReference type="GO" id="GO:0046983">
    <property type="term" value="F:protein dimerization activity"/>
    <property type="evidence" value="ECO:0007669"/>
    <property type="project" value="InterPro"/>
</dbReference>
<dbReference type="InterPro" id="IPR011598">
    <property type="entry name" value="bHLH_dom"/>
</dbReference>
<dbReference type="InterPro" id="IPR037546">
    <property type="entry name" value="SAC51-like"/>
</dbReference>
<keyword evidence="3" id="KW-0804">Transcription</keyword>
<proteinExistence type="predicted"/>
<keyword evidence="4" id="KW-0539">Nucleus</keyword>
<feature type="region of interest" description="Disordered" evidence="5">
    <location>
        <begin position="307"/>
        <end position="337"/>
    </location>
</feature>
<organism evidence="7 8">
    <name type="scientific">Brassica napus</name>
    <name type="common">Rape</name>
    <dbReference type="NCBI Taxonomy" id="3708"/>
    <lineage>
        <taxon>Eukaryota</taxon>
        <taxon>Viridiplantae</taxon>
        <taxon>Streptophyta</taxon>
        <taxon>Embryophyta</taxon>
        <taxon>Tracheophyta</taxon>
        <taxon>Spermatophyta</taxon>
        <taxon>Magnoliopsida</taxon>
        <taxon>eudicotyledons</taxon>
        <taxon>Gunneridae</taxon>
        <taxon>Pentapetalae</taxon>
        <taxon>rosids</taxon>
        <taxon>malvids</taxon>
        <taxon>Brassicales</taxon>
        <taxon>Brassicaceae</taxon>
        <taxon>Brassiceae</taxon>
        <taxon>Brassica</taxon>
    </lineage>
</organism>
<evidence type="ECO:0000256" key="5">
    <source>
        <dbReference type="SAM" id="MobiDB-lite"/>
    </source>
</evidence>
<dbReference type="PROSITE" id="PS50888">
    <property type="entry name" value="BHLH"/>
    <property type="match status" value="1"/>
</dbReference>
<evidence type="ECO:0000259" key="6">
    <source>
        <dbReference type="PROSITE" id="PS50888"/>
    </source>
</evidence>
<dbReference type="PANTHER" id="PTHR36066:SF9">
    <property type="entry name" value="TRANSCRIPTION FACTOR BHLH143"/>
    <property type="match status" value="1"/>
</dbReference>
<dbReference type="Proteomes" id="UP000028999">
    <property type="component" value="Unassembled WGS sequence"/>
</dbReference>
<feature type="compositionally biased region" description="Polar residues" evidence="5">
    <location>
        <begin position="316"/>
        <end position="326"/>
    </location>
</feature>
<dbReference type="PaxDb" id="3708-A0A078G851"/>
<dbReference type="SUPFAM" id="SSF47459">
    <property type="entry name" value="HLH, helix-loop-helix DNA-binding domain"/>
    <property type="match status" value="1"/>
</dbReference>